<name>A0ABV5ZYT2_9PSEU</name>
<gene>
    <name evidence="1" type="ORF">ACFFQA_19035</name>
</gene>
<proteinExistence type="predicted"/>
<accession>A0ABV5ZYT2</accession>
<reference evidence="1 2" key="1">
    <citation type="submission" date="2024-09" db="EMBL/GenBank/DDBJ databases">
        <authorList>
            <person name="Sun Q."/>
            <person name="Mori K."/>
        </authorList>
    </citation>
    <scope>NUCLEOTIDE SEQUENCE [LARGE SCALE GENOMIC DNA]</scope>
    <source>
        <strain evidence="1 2">TBRC 7907</strain>
    </source>
</reference>
<keyword evidence="2" id="KW-1185">Reference proteome</keyword>
<sequence>MKVLVRDGTVRAVGAECSGTGAYAALHRSAKFRVRAVGGKRLAEGALPEGRAVAALDEDIGVPRVPTFCEMTFKVALPAAEYYELVVDGAEEPIRLRREHRQGPAAGVVP</sequence>
<comment type="caution">
    <text evidence="1">The sequence shown here is derived from an EMBL/GenBank/DDBJ whole genome shotgun (WGS) entry which is preliminary data.</text>
</comment>
<organism evidence="1 2">
    <name type="scientific">Allokutzneria oryzae</name>
    <dbReference type="NCBI Taxonomy" id="1378989"/>
    <lineage>
        <taxon>Bacteria</taxon>
        <taxon>Bacillati</taxon>
        <taxon>Actinomycetota</taxon>
        <taxon>Actinomycetes</taxon>
        <taxon>Pseudonocardiales</taxon>
        <taxon>Pseudonocardiaceae</taxon>
        <taxon>Allokutzneria</taxon>
    </lineage>
</organism>
<evidence type="ECO:0000313" key="1">
    <source>
        <dbReference type="EMBL" id="MFB9906036.1"/>
    </source>
</evidence>
<protein>
    <submittedName>
        <fullName evidence="1">Uncharacterized protein</fullName>
    </submittedName>
</protein>
<dbReference type="Proteomes" id="UP001589693">
    <property type="component" value="Unassembled WGS sequence"/>
</dbReference>
<evidence type="ECO:0000313" key="2">
    <source>
        <dbReference type="Proteomes" id="UP001589693"/>
    </source>
</evidence>
<dbReference type="EMBL" id="JBHLZU010000017">
    <property type="protein sequence ID" value="MFB9906036.1"/>
    <property type="molecule type" value="Genomic_DNA"/>
</dbReference>
<dbReference type="RefSeq" id="WP_377853667.1">
    <property type="nucleotide sequence ID" value="NZ_JBHLZU010000017.1"/>
</dbReference>